<dbReference type="GO" id="GO:0045892">
    <property type="term" value="P:negative regulation of DNA-templated transcription"/>
    <property type="evidence" value="ECO:0007669"/>
    <property type="project" value="TreeGrafter"/>
</dbReference>
<dbReference type="NCBIfam" id="NF007288">
    <property type="entry name" value="PRK09756.1"/>
    <property type="match status" value="1"/>
</dbReference>
<dbReference type="Pfam" id="PF03830">
    <property type="entry name" value="PTSIIB_sorb"/>
    <property type="match status" value="1"/>
</dbReference>
<feature type="active site" description="Pros-phosphohistidine intermediate; for EIIB activity" evidence="11">
    <location>
        <position position="262"/>
    </location>
</feature>
<keyword evidence="8" id="KW-0805">Transcription regulation</keyword>
<feature type="domain" description="HTH gntR-type" evidence="13">
    <location>
        <begin position="6"/>
        <end position="74"/>
    </location>
</feature>
<evidence type="ECO:0000313" key="16">
    <source>
        <dbReference type="Proteomes" id="UP000510886"/>
    </source>
</evidence>
<dbReference type="GO" id="GO:0016301">
    <property type="term" value="F:kinase activity"/>
    <property type="evidence" value="ECO:0007669"/>
    <property type="project" value="UniProtKB-KW"/>
</dbReference>
<dbReference type="InterPro" id="IPR000524">
    <property type="entry name" value="Tscrpt_reg_HTH_GntR"/>
</dbReference>
<dbReference type="PANTHER" id="PTHR44846">
    <property type="entry name" value="MANNOSYL-D-GLYCERATE TRANSPORT/METABOLISM SYSTEM REPRESSOR MNGR-RELATED"/>
    <property type="match status" value="1"/>
</dbReference>
<keyword evidence="7" id="KW-0418">Kinase</keyword>
<sequence>MAKKSVPLYQKMMVAIMHQVDVGAWHENDKLPSEKILGEQYQVSRITVRKALAELQKRNYVYTKHGQGTFVTPRERRNQGIDFWNTEQIIAQMGYHPSSSIDRFQVVTDYRYEGIKQQMGLNNDGYLYKIEKTYTADSQRVMYRRVFIAYERFPQITLSELEHTEIIPLICRKYGFSTSNFSLSVTVVRASKQTKHYLDHTHDNVYVFERRGYDRDRMVYLEKAYVTGLLPLHLMTHDNEKGSFKMSTPDIVLTRIDNRLVHGQVGVVWTSAIGANLLLVANDAAAKDELQQELMTATAETAGVGIRFWTLDKTISTIHKASARQHIFLVVKTPADVLTLVKGGVPITEVNVGNMHYSDGKEQISKKVYMDQADKDAINGLIDAGVKVYIKDVPEDKEQVLQKF</sequence>
<dbReference type="Pfam" id="PF07702">
    <property type="entry name" value="UTRA"/>
    <property type="match status" value="1"/>
</dbReference>
<dbReference type="PANTHER" id="PTHR44846:SF1">
    <property type="entry name" value="MANNOSYL-D-GLYCERATE TRANSPORT_METABOLISM SYSTEM REPRESSOR MNGR-RELATED"/>
    <property type="match status" value="1"/>
</dbReference>
<feature type="domain" description="PTS EIIB type-4" evidence="14">
    <location>
        <begin position="247"/>
        <end position="404"/>
    </location>
</feature>
<dbReference type="InterPro" id="IPR004720">
    <property type="entry name" value="PTS_IIB_sorbose-sp"/>
</dbReference>
<evidence type="ECO:0000256" key="1">
    <source>
        <dbReference type="ARBA" id="ARBA00004496"/>
    </source>
</evidence>
<keyword evidence="5" id="KW-0808">Transferase</keyword>
<protein>
    <submittedName>
        <fullName evidence="15">PTS N-acetylgalactosamine transporter subunit IIB</fullName>
    </submittedName>
</protein>
<evidence type="ECO:0000259" key="13">
    <source>
        <dbReference type="PROSITE" id="PS50949"/>
    </source>
</evidence>
<evidence type="ECO:0000256" key="4">
    <source>
        <dbReference type="ARBA" id="ARBA00022597"/>
    </source>
</evidence>
<evidence type="ECO:0000256" key="2">
    <source>
        <dbReference type="ARBA" id="ARBA00022448"/>
    </source>
</evidence>
<dbReference type="InterPro" id="IPR018455">
    <property type="entry name" value="PTS_IIB_sorbose-sp_subgr"/>
</dbReference>
<evidence type="ECO:0000256" key="9">
    <source>
        <dbReference type="ARBA" id="ARBA00023125"/>
    </source>
</evidence>
<dbReference type="PROSITE" id="PS51101">
    <property type="entry name" value="PTS_EIIB_TYPE_4"/>
    <property type="match status" value="1"/>
</dbReference>
<dbReference type="Proteomes" id="UP000510886">
    <property type="component" value="Chromosome"/>
</dbReference>
<evidence type="ECO:0000256" key="12">
    <source>
        <dbReference type="PIRSR" id="PIRSR618455-2"/>
    </source>
</evidence>
<dbReference type="PRINTS" id="PR00035">
    <property type="entry name" value="HTHGNTR"/>
</dbReference>
<dbReference type="NCBIfam" id="NF008508">
    <property type="entry name" value="PRK11425.1"/>
    <property type="match status" value="1"/>
</dbReference>
<dbReference type="SUPFAM" id="SSF64288">
    <property type="entry name" value="Chorismate lyase-like"/>
    <property type="match status" value="1"/>
</dbReference>
<proteinExistence type="predicted"/>
<dbReference type="GO" id="GO:0008982">
    <property type="term" value="F:protein-N(PI)-phosphohistidine-sugar phosphotransferase activity"/>
    <property type="evidence" value="ECO:0007669"/>
    <property type="project" value="InterPro"/>
</dbReference>
<dbReference type="SMART" id="SM00345">
    <property type="entry name" value="HTH_GNTR"/>
    <property type="match status" value="1"/>
</dbReference>
<keyword evidence="10" id="KW-0804">Transcription</keyword>
<evidence type="ECO:0000256" key="6">
    <source>
        <dbReference type="ARBA" id="ARBA00022683"/>
    </source>
</evidence>
<reference evidence="15 16" key="1">
    <citation type="submission" date="2020-01" db="EMBL/GenBank/DDBJ databases">
        <title>Complete and circular genome sequences of six lactobacillus isolates from horses.</title>
        <authorList>
            <person name="Hassan H.M."/>
        </authorList>
    </citation>
    <scope>NUCLEOTIDE SEQUENCE [LARGE SCALE GENOMIC DNA]</scope>
    <source>
        <strain evidence="15 16">1A</strain>
    </source>
</reference>
<dbReference type="Gene3D" id="3.40.1410.10">
    <property type="entry name" value="Chorismate lyase-like"/>
    <property type="match status" value="1"/>
</dbReference>
<dbReference type="KEGG" id="lsw:GTO87_09145"/>
<name>A0A7H9EM11_9LACO</name>
<evidence type="ECO:0000256" key="10">
    <source>
        <dbReference type="ARBA" id="ARBA00023163"/>
    </source>
</evidence>
<dbReference type="InterPro" id="IPR011663">
    <property type="entry name" value="UTRA"/>
</dbReference>
<dbReference type="Pfam" id="PF00392">
    <property type="entry name" value="GntR"/>
    <property type="match status" value="1"/>
</dbReference>
<evidence type="ECO:0000256" key="8">
    <source>
        <dbReference type="ARBA" id="ARBA00023015"/>
    </source>
</evidence>
<dbReference type="PROSITE" id="PS50949">
    <property type="entry name" value="HTH_GNTR"/>
    <property type="match status" value="1"/>
</dbReference>
<keyword evidence="6" id="KW-0598">Phosphotransferase system</keyword>
<keyword evidence="4" id="KW-0762">Sugar transport</keyword>
<evidence type="ECO:0000256" key="5">
    <source>
        <dbReference type="ARBA" id="ARBA00022679"/>
    </source>
</evidence>
<dbReference type="GO" id="GO:0003700">
    <property type="term" value="F:DNA-binding transcription factor activity"/>
    <property type="evidence" value="ECO:0007669"/>
    <property type="project" value="InterPro"/>
</dbReference>
<dbReference type="NCBIfam" id="TIGR00854">
    <property type="entry name" value="pts-sorbose"/>
    <property type="match status" value="1"/>
</dbReference>
<keyword evidence="3" id="KW-0963">Cytoplasm</keyword>
<dbReference type="AlphaFoldDB" id="A0A7H9EM11"/>
<dbReference type="EMBL" id="CP047418">
    <property type="protein sequence ID" value="QLL78736.1"/>
    <property type="molecule type" value="Genomic_DNA"/>
</dbReference>
<dbReference type="GO" id="GO:0003677">
    <property type="term" value="F:DNA binding"/>
    <property type="evidence" value="ECO:0007669"/>
    <property type="project" value="UniProtKB-KW"/>
</dbReference>
<comment type="subcellular location">
    <subcellularLocation>
        <location evidence="1">Cytoplasm</location>
    </subcellularLocation>
</comment>
<feature type="modified residue" description="Phosphohistidine; by EIIA" evidence="12">
    <location>
        <position position="262"/>
    </location>
</feature>
<dbReference type="CDD" id="cd07377">
    <property type="entry name" value="WHTH_GntR"/>
    <property type="match status" value="1"/>
</dbReference>
<dbReference type="InterPro" id="IPR036390">
    <property type="entry name" value="WH_DNA-bd_sf"/>
</dbReference>
<dbReference type="GO" id="GO:0009401">
    <property type="term" value="P:phosphoenolpyruvate-dependent sugar phosphotransferase system"/>
    <property type="evidence" value="ECO:0007669"/>
    <property type="project" value="UniProtKB-KW"/>
</dbReference>
<organism evidence="15 16">
    <name type="scientific">Ligilactobacillus saerimneri</name>
    <dbReference type="NCBI Taxonomy" id="228229"/>
    <lineage>
        <taxon>Bacteria</taxon>
        <taxon>Bacillati</taxon>
        <taxon>Bacillota</taxon>
        <taxon>Bacilli</taxon>
        <taxon>Lactobacillales</taxon>
        <taxon>Lactobacillaceae</taxon>
        <taxon>Ligilactobacillus</taxon>
    </lineage>
</organism>
<evidence type="ECO:0000259" key="14">
    <source>
        <dbReference type="PROSITE" id="PS51101"/>
    </source>
</evidence>
<gene>
    <name evidence="15" type="primary">agaB</name>
    <name evidence="15" type="ORF">GTO87_09145</name>
</gene>
<dbReference type="RefSeq" id="WP_180848948.1">
    <property type="nucleotide sequence ID" value="NZ_CP047418.1"/>
</dbReference>
<evidence type="ECO:0000313" key="15">
    <source>
        <dbReference type="EMBL" id="QLL78736.1"/>
    </source>
</evidence>
<keyword evidence="9" id="KW-0238">DNA-binding</keyword>
<evidence type="ECO:0000256" key="3">
    <source>
        <dbReference type="ARBA" id="ARBA00022490"/>
    </source>
</evidence>
<dbReference type="SUPFAM" id="SSF52728">
    <property type="entry name" value="PTS IIb component"/>
    <property type="match status" value="1"/>
</dbReference>
<dbReference type="InterPro" id="IPR036388">
    <property type="entry name" value="WH-like_DNA-bd_sf"/>
</dbReference>
<evidence type="ECO:0000256" key="11">
    <source>
        <dbReference type="PIRSR" id="PIRSR618455-1"/>
    </source>
</evidence>
<dbReference type="CDD" id="cd00001">
    <property type="entry name" value="PTS_IIB_man"/>
    <property type="match status" value="1"/>
</dbReference>
<accession>A0A7H9EM11</accession>
<keyword evidence="2" id="KW-0813">Transport</keyword>
<dbReference type="Gene3D" id="3.40.35.10">
    <property type="entry name" value="Phosphotransferase system, sorbose subfamily IIB component"/>
    <property type="match status" value="1"/>
</dbReference>
<dbReference type="SUPFAM" id="SSF46785">
    <property type="entry name" value="Winged helix' DNA-binding domain"/>
    <property type="match status" value="1"/>
</dbReference>
<dbReference type="InterPro" id="IPR050679">
    <property type="entry name" value="Bact_HTH_transcr_reg"/>
</dbReference>
<dbReference type="GO" id="GO:0005737">
    <property type="term" value="C:cytoplasm"/>
    <property type="evidence" value="ECO:0007669"/>
    <property type="project" value="UniProtKB-SubCell"/>
</dbReference>
<evidence type="ECO:0000256" key="7">
    <source>
        <dbReference type="ARBA" id="ARBA00022777"/>
    </source>
</evidence>
<dbReference type="InterPro" id="IPR036667">
    <property type="entry name" value="PTS_IIB_sorbose-sp_sf"/>
</dbReference>
<dbReference type="Gene3D" id="1.10.10.10">
    <property type="entry name" value="Winged helix-like DNA-binding domain superfamily/Winged helix DNA-binding domain"/>
    <property type="match status" value="1"/>
</dbReference>
<dbReference type="InterPro" id="IPR028978">
    <property type="entry name" value="Chorismate_lyase_/UTRA_dom_sf"/>
</dbReference>